<accession>A0A382S7P6</accession>
<name>A0A382S7P6_9ZZZZ</name>
<organism evidence="1">
    <name type="scientific">marine metagenome</name>
    <dbReference type="NCBI Taxonomy" id="408172"/>
    <lineage>
        <taxon>unclassified sequences</taxon>
        <taxon>metagenomes</taxon>
        <taxon>ecological metagenomes</taxon>
    </lineage>
</organism>
<sequence length="176" mass="20430">MKPKLSFLFILPFLFLFGGSAYGEDLQWDVEQMEDGGAVAYVNGQITYGDRQRIWIWDSRCDGGEQLFSFYTVENNKDILNLEGKVIDIKYNQERIRAKIRITRKFLMGHIAMFTLGGYSIEQLVNVHKDSSYISIELIDSEQFKASDYFDVLKNKWSLKNFKPALIKAKSICEKK</sequence>
<protein>
    <submittedName>
        <fullName evidence="1">Uncharacterized protein</fullName>
    </submittedName>
</protein>
<dbReference type="AlphaFoldDB" id="A0A382S7P6"/>
<evidence type="ECO:0000313" key="1">
    <source>
        <dbReference type="EMBL" id="SVD05944.1"/>
    </source>
</evidence>
<dbReference type="EMBL" id="UINC01127067">
    <property type="protein sequence ID" value="SVD05944.1"/>
    <property type="molecule type" value="Genomic_DNA"/>
</dbReference>
<reference evidence="1" key="1">
    <citation type="submission" date="2018-05" db="EMBL/GenBank/DDBJ databases">
        <authorList>
            <person name="Lanie J.A."/>
            <person name="Ng W.-L."/>
            <person name="Kazmierczak K.M."/>
            <person name="Andrzejewski T.M."/>
            <person name="Davidsen T.M."/>
            <person name="Wayne K.J."/>
            <person name="Tettelin H."/>
            <person name="Glass J.I."/>
            <person name="Rusch D."/>
            <person name="Podicherti R."/>
            <person name="Tsui H.-C.T."/>
            <person name="Winkler M.E."/>
        </authorList>
    </citation>
    <scope>NUCLEOTIDE SEQUENCE</scope>
</reference>
<gene>
    <name evidence="1" type="ORF">METZ01_LOCUS358798</name>
</gene>
<proteinExistence type="predicted"/>